<reference evidence="1 2" key="1">
    <citation type="submission" date="2020-08" db="EMBL/GenBank/DDBJ databases">
        <title>Clostridia isolated from Swiss meat.</title>
        <authorList>
            <person name="Wambui J."/>
            <person name="Stevens M.J.A."/>
            <person name="Stephan R."/>
        </authorList>
    </citation>
    <scope>NUCLEOTIDE SEQUENCE [LARGE SCALE GENOMIC DNA]</scope>
    <source>
        <strain evidence="1 2">CM001</strain>
    </source>
</reference>
<evidence type="ECO:0008006" key="3">
    <source>
        <dbReference type="Google" id="ProtNLM"/>
    </source>
</evidence>
<protein>
    <recommendedName>
        <fullName evidence="3">BclA C-terminal domain-containing protein</fullName>
    </recommendedName>
</protein>
<accession>A0A7X0VR30</accession>
<dbReference type="EMBL" id="JACKWY010000004">
    <property type="protein sequence ID" value="MBB6714944.1"/>
    <property type="molecule type" value="Genomic_DNA"/>
</dbReference>
<dbReference type="Proteomes" id="UP000585258">
    <property type="component" value="Unassembled WGS sequence"/>
</dbReference>
<name>A0A7X0VR30_9CLOT</name>
<dbReference type="AlphaFoldDB" id="A0A7X0VR30"/>
<sequence>MSNECNHCITSREAELSSPQLQNVFAGNPLYLGLAIVGGQGPSIIYDVTGNLFLNRGLYLVSYSTSAVWTTTPYGTNEAIIGLTLNNVLLADSVSQVEIPPQTTDVGPVPFKLNLAKTILVRVTSNYSRLKLVNESNQVMGFVNTVLTLVKLD</sequence>
<proteinExistence type="predicted"/>
<evidence type="ECO:0000313" key="2">
    <source>
        <dbReference type="Proteomes" id="UP000585258"/>
    </source>
</evidence>
<evidence type="ECO:0000313" key="1">
    <source>
        <dbReference type="EMBL" id="MBB6714944.1"/>
    </source>
</evidence>
<comment type="caution">
    <text evidence="1">The sequence shown here is derived from an EMBL/GenBank/DDBJ whole genome shotgun (WGS) entry which is preliminary data.</text>
</comment>
<gene>
    <name evidence="1" type="ORF">H7E68_09410</name>
</gene>
<organism evidence="1 2">
    <name type="scientific">Clostridium gasigenes</name>
    <dbReference type="NCBI Taxonomy" id="94869"/>
    <lineage>
        <taxon>Bacteria</taxon>
        <taxon>Bacillati</taxon>
        <taxon>Bacillota</taxon>
        <taxon>Clostridia</taxon>
        <taxon>Eubacteriales</taxon>
        <taxon>Clostridiaceae</taxon>
        <taxon>Clostridium</taxon>
    </lineage>
</organism>
<dbReference type="RefSeq" id="WP_185164393.1">
    <property type="nucleotide sequence ID" value="NZ_JACKWY010000004.1"/>
</dbReference>